<dbReference type="EMBL" id="CP144745">
    <property type="protein sequence ID" value="WVZ50670.1"/>
    <property type="molecule type" value="Genomic_DNA"/>
</dbReference>
<dbReference type="Proteomes" id="UP001341281">
    <property type="component" value="Chromosome 01"/>
</dbReference>
<evidence type="ECO:0000313" key="1">
    <source>
        <dbReference type="EMBL" id="WVZ50670.1"/>
    </source>
</evidence>
<accession>A0AAQ3SIN4</accession>
<reference evidence="1 2" key="1">
    <citation type="submission" date="2024-02" db="EMBL/GenBank/DDBJ databases">
        <title>High-quality chromosome-scale genome assembly of Pensacola bahiagrass (Paspalum notatum Flugge var. saurae).</title>
        <authorList>
            <person name="Vega J.M."/>
            <person name="Podio M."/>
            <person name="Orjuela J."/>
            <person name="Siena L.A."/>
            <person name="Pessino S.C."/>
            <person name="Combes M.C."/>
            <person name="Mariac C."/>
            <person name="Albertini E."/>
            <person name="Pupilli F."/>
            <person name="Ortiz J.P.A."/>
            <person name="Leblanc O."/>
        </authorList>
    </citation>
    <scope>NUCLEOTIDE SEQUENCE [LARGE SCALE GENOMIC DNA]</scope>
    <source>
        <strain evidence="1">R1</strain>
        <tissue evidence="1">Leaf</tissue>
    </source>
</reference>
<feature type="non-terminal residue" evidence="1">
    <location>
        <position position="1"/>
    </location>
</feature>
<gene>
    <name evidence="1" type="ORF">U9M48_001902</name>
</gene>
<sequence>RELMDGWTNRNEKEDNKYCNMHKRKEIVEAQQAKVEVKYDPIPTFVHEDEGKVDEATSTMT</sequence>
<keyword evidence="2" id="KW-1185">Reference proteome</keyword>
<dbReference type="AlphaFoldDB" id="A0AAQ3SIN4"/>
<protein>
    <submittedName>
        <fullName evidence="1">Uncharacterized protein</fullName>
    </submittedName>
</protein>
<organism evidence="1 2">
    <name type="scientific">Paspalum notatum var. saurae</name>
    <dbReference type="NCBI Taxonomy" id="547442"/>
    <lineage>
        <taxon>Eukaryota</taxon>
        <taxon>Viridiplantae</taxon>
        <taxon>Streptophyta</taxon>
        <taxon>Embryophyta</taxon>
        <taxon>Tracheophyta</taxon>
        <taxon>Spermatophyta</taxon>
        <taxon>Magnoliopsida</taxon>
        <taxon>Liliopsida</taxon>
        <taxon>Poales</taxon>
        <taxon>Poaceae</taxon>
        <taxon>PACMAD clade</taxon>
        <taxon>Panicoideae</taxon>
        <taxon>Andropogonodae</taxon>
        <taxon>Paspaleae</taxon>
        <taxon>Paspalinae</taxon>
        <taxon>Paspalum</taxon>
    </lineage>
</organism>
<name>A0AAQ3SIN4_PASNO</name>
<evidence type="ECO:0000313" key="2">
    <source>
        <dbReference type="Proteomes" id="UP001341281"/>
    </source>
</evidence>
<proteinExistence type="predicted"/>